<dbReference type="InterPro" id="IPR017972">
    <property type="entry name" value="Cyt_P450_CS"/>
</dbReference>
<dbReference type="InterPro" id="IPR001128">
    <property type="entry name" value="Cyt_P450"/>
</dbReference>
<dbReference type="InterPro" id="IPR002403">
    <property type="entry name" value="Cyt_P450_E_grp-IV"/>
</dbReference>
<reference evidence="9 10" key="1">
    <citation type="submission" date="2021-03" db="EMBL/GenBank/DDBJ databases">
        <title>Sequencing the genomes of 1000 actinobacteria strains.</title>
        <authorList>
            <person name="Klenk H.-P."/>
        </authorList>
    </citation>
    <scope>NUCLEOTIDE SEQUENCE [LARGE SCALE GENOMIC DNA]</scope>
    <source>
        <strain evidence="9 10">DSM 45256</strain>
    </source>
</reference>
<dbReference type="Gene3D" id="1.10.630.10">
    <property type="entry name" value="Cytochrome P450"/>
    <property type="match status" value="1"/>
</dbReference>
<organism evidence="9 10">
    <name type="scientific">Pseudonocardia parietis</name>
    <dbReference type="NCBI Taxonomy" id="570936"/>
    <lineage>
        <taxon>Bacteria</taxon>
        <taxon>Bacillati</taxon>
        <taxon>Actinomycetota</taxon>
        <taxon>Actinomycetes</taxon>
        <taxon>Pseudonocardiales</taxon>
        <taxon>Pseudonocardiaceae</taxon>
        <taxon>Pseudonocardia</taxon>
    </lineage>
</organism>
<dbReference type="PANTHER" id="PTHR24286">
    <property type="entry name" value="CYTOCHROME P450 26"/>
    <property type="match status" value="1"/>
</dbReference>
<keyword evidence="5 8" id="KW-0560">Oxidoreductase</keyword>
<proteinExistence type="inferred from homology"/>
<dbReference type="Proteomes" id="UP001519295">
    <property type="component" value="Unassembled WGS sequence"/>
</dbReference>
<comment type="caution">
    <text evidence="9">The sequence shown here is derived from an EMBL/GenBank/DDBJ whole genome shotgun (WGS) entry which is preliminary data.</text>
</comment>
<evidence type="ECO:0000256" key="5">
    <source>
        <dbReference type="ARBA" id="ARBA00023002"/>
    </source>
</evidence>
<evidence type="ECO:0000256" key="2">
    <source>
        <dbReference type="ARBA" id="ARBA00010617"/>
    </source>
</evidence>
<dbReference type="SUPFAM" id="SSF48264">
    <property type="entry name" value="Cytochrome P450"/>
    <property type="match status" value="1"/>
</dbReference>
<accession>A0ABS4VSY0</accession>
<dbReference type="PROSITE" id="PS00086">
    <property type="entry name" value="CYTOCHROME_P450"/>
    <property type="match status" value="1"/>
</dbReference>
<keyword evidence="10" id="KW-1185">Reference proteome</keyword>
<dbReference type="Pfam" id="PF00067">
    <property type="entry name" value="p450"/>
    <property type="match status" value="2"/>
</dbReference>
<dbReference type="PANTHER" id="PTHR24286:SF24">
    <property type="entry name" value="LANOSTEROL 14-ALPHA DEMETHYLASE"/>
    <property type="match status" value="1"/>
</dbReference>
<sequence>MRHVIAAHVPGDSGPPLIGHTLRIRRDPVAWGLDRLDRHGPVSWSRAWGTTVVNVVGADAIGEVLTDRDGAFANGPGWGPFLEPFFTRGLMLLDGDEHRHHRRIMTQAFTPASIADYHGHSRRLIGSAVAGWPAGTVTLLPKIKQLTLDVAARAFLGARLGPETDTVRTAFIDTLRGSGTILRAPIPGSRYARGLRGRARLESFLSARLPDARRLDRTDLFATLCRAVTDDGHRFSPRDVVNHMIFLLMAAHDTTTAATVATAYQLARHPHWQEAARAEADEQAGSAAPVDVDRLPVLDRIVRESMRLQAPVPVLVRATTSDTELQGHTVPAGTICSVGIHVTHHLPDLWEQPERFDPDRFTRPLPHPYAWRPFGGGAHTCLGMRFAMLETKSILHAMLRSWQWRTRPGYRPRIDYTTVPTPRDGLPLEITAR</sequence>
<keyword evidence="3 8" id="KW-0349">Heme</keyword>
<gene>
    <name evidence="9" type="ORF">JOF36_002733</name>
</gene>
<dbReference type="EMBL" id="JAGINU010000001">
    <property type="protein sequence ID" value="MBP2367037.1"/>
    <property type="molecule type" value="Genomic_DNA"/>
</dbReference>
<evidence type="ECO:0000313" key="10">
    <source>
        <dbReference type="Proteomes" id="UP001519295"/>
    </source>
</evidence>
<evidence type="ECO:0000256" key="1">
    <source>
        <dbReference type="ARBA" id="ARBA00001971"/>
    </source>
</evidence>
<name>A0ABS4VSY0_9PSEU</name>
<dbReference type="PRINTS" id="PR00385">
    <property type="entry name" value="P450"/>
</dbReference>
<comment type="similarity">
    <text evidence="2 8">Belongs to the cytochrome P450 family.</text>
</comment>
<dbReference type="RefSeq" id="WP_210027129.1">
    <property type="nucleotide sequence ID" value="NZ_JAGINU010000001.1"/>
</dbReference>
<evidence type="ECO:0000256" key="6">
    <source>
        <dbReference type="ARBA" id="ARBA00023004"/>
    </source>
</evidence>
<evidence type="ECO:0000256" key="8">
    <source>
        <dbReference type="RuleBase" id="RU000461"/>
    </source>
</evidence>
<keyword evidence="7 8" id="KW-0503">Monooxygenase</keyword>
<evidence type="ECO:0000256" key="7">
    <source>
        <dbReference type="ARBA" id="ARBA00023033"/>
    </source>
</evidence>
<keyword evidence="4 8" id="KW-0479">Metal-binding</keyword>
<dbReference type="PRINTS" id="PR00465">
    <property type="entry name" value="EP450IV"/>
</dbReference>
<keyword evidence="6 8" id="KW-0408">Iron</keyword>
<evidence type="ECO:0000256" key="4">
    <source>
        <dbReference type="ARBA" id="ARBA00022723"/>
    </source>
</evidence>
<evidence type="ECO:0000313" key="9">
    <source>
        <dbReference type="EMBL" id="MBP2367037.1"/>
    </source>
</evidence>
<evidence type="ECO:0000256" key="3">
    <source>
        <dbReference type="ARBA" id="ARBA00022617"/>
    </source>
</evidence>
<comment type="cofactor">
    <cofactor evidence="1">
        <name>heme</name>
        <dbReference type="ChEBI" id="CHEBI:30413"/>
    </cofactor>
</comment>
<protein>
    <submittedName>
        <fullName evidence="9">Cytochrome P450</fullName>
    </submittedName>
</protein>
<dbReference type="InterPro" id="IPR036396">
    <property type="entry name" value="Cyt_P450_sf"/>
</dbReference>